<dbReference type="SUPFAM" id="SSF51735">
    <property type="entry name" value="NAD(P)-binding Rossmann-fold domains"/>
    <property type="match status" value="1"/>
</dbReference>
<protein>
    <submittedName>
        <fullName evidence="4">Gluconate 5-dehydrogenase</fullName>
    </submittedName>
</protein>
<accession>A0A4R6DM69</accession>
<dbReference type="PANTHER" id="PTHR42879:SF2">
    <property type="entry name" value="3-OXOACYL-[ACYL-CARRIER-PROTEIN] REDUCTASE FABG"/>
    <property type="match status" value="1"/>
</dbReference>
<dbReference type="SMART" id="SM00822">
    <property type="entry name" value="PKS_KR"/>
    <property type="match status" value="1"/>
</dbReference>
<dbReference type="OrthoDB" id="286404at2"/>
<feature type="domain" description="Ketoreductase" evidence="3">
    <location>
        <begin position="12"/>
        <end position="192"/>
    </location>
</feature>
<dbReference type="GO" id="GO:0016491">
    <property type="term" value="F:oxidoreductase activity"/>
    <property type="evidence" value="ECO:0007669"/>
    <property type="project" value="UniProtKB-KW"/>
</dbReference>
<proteinExistence type="inferred from homology"/>
<reference evidence="4 5" key="1">
    <citation type="submission" date="2019-03" db="EMBL/GenBank/DDBJ databases">
        <title>Genomic analyses of the natural microbiome of Caenorhabditis elegans.</title>
        <authorList>
            <person name="Samuel B."/>
        </authorList>
    </citation>
    <scope>NUCLEOTIDE SEQUENCE [LARGE SCALE GENOMIC DNA]</scope>
    <source>
        <strain evidence="4 5">JUb65</strain>
    </source>
</reference>
<dbReference type="Pfam" id="PF13561">
    <property type="entry name" value="adh_short_C2"/>
    <property type="match status" value="1"/>
</dbReference>
<evidence type="ECO:0000256" key="2">
    <source>
        <dbReference type="ARBA" id="ARBA00023002"/>
    </source>
</evidence>
<dbReference type="AlphaFoldDB" id="A0A4R6DM69"/>
<evidence type="ECO:0000313" key="5">
    <source>
        <dbReference type="Proteomes" id="UP000295764"/>
    </source>
</evidence>
<evidence type="ECO:0000313" key="4">
    <source>
        <dbReference type="EMBL" id="TDN45389.1"/>
    </source>
</evidence>
<dbReference type="InterPro" id="IPR050259">
    <property type="entry name" value="SDR"/>
</dbReference>
<dbReference type="InterPro" id="IPR020904">
    <property type="entry name" value="Sc_DH/Rdtase_CS"/>
</dbReference>
<comment type="caution">
    <text evidence="4">The sequence shown here is derived from an EMBL/GenBank/DDBJ whole genome shotgun (WGS) entry which is preliminary data.</text>
</comment>
<dbReference type="PROSITE" id="PS00061">
    <property type="entry name" value="ADH_SHORT"/>
    <property type="match status" value="1"/>
</dbReference>
<name>A0A4R6DM69_9MICO</name>
<gene>
    <name evidence="4" type="ORF">EDF64_103313</name>
</gene>
<keyword evidence="2" id="KW-0560">Oxidoreductase</keyword>
<dbReference type="PRINTS" id="PR00080">
    <property type="entry name" value="SDRFAMILY"/>
</dbReference>
<dbReference type="InterPro" id="IPR036291">
    <property type="entry name" value="NAD(P)-bd_dom_sf"/>
</dbReference>
<dbReference type="FunFam" id="3.40.50.720:FF:000084">
    <property type="entry name" value="Short-chain dehydrogenase reductase"/>
    <property type="match status" value="1"/>
</dbReference>
<dbReference type="GO" id="GO:0032787">
    <property type="term" value="P:monocarboxylic acid metabolic process"/>
    <property type="evidence" value="ECO:0007669"/>
    <property type="project" value="UniProtKB-ARBA"/>
</dbReference>
<dbReference type="Proteomes" id="UP000295764">
    <property type="component" value="Unassembled WGS sequence"/>
</dbReference>
<sequence length="251" mass="25092">MSLQQLFGLDGRTALVTGGSSGIGRAIAGALADAGAHVLVAARTRATIDETVLAIRRSGGSADGIVADLSSRAGAHGLADAAGEVDVLVNSAGINLRPPMPELDEATWDATMAVNLDAPFVLGQRLAPGMAARGHGRIVSISSQQAHRPFAASGAYGVSKAGLEALARSQAEAWSGQGVTSNVLVPGFVQTPLNQRLSADPATVSALAARTLVGRNGLASDFAAAAVFLAGDGSAYVTGQSIAVDGGFSVH</sequence>
<dbReference type="Gene3D" id="3.40.50.720">
    <property type="entry name" value="NAD(P)-binding Rossmann-like Domain"/>
    <property type="match status" value="1"/>
</dbReference>
<dbReference type="PANTHER" id="PTHR42879">
    <property type="entry name" value="3-OXOACYL-(ACYL-CARRIER-PROTEIN) REDUCTASE"/>
    <property type="match status" value="1"/>
</dbReference>
<dbReference type="InterPro" id="IPR002347">
    <property type="entry name" value="SDR_fam"/>
</dbReference>
<dbReference type="RefSeq" id="WP_133519187.1">
    <property type="nucleotide sequence ID" value="NZ_SNVW01000003.1"/>
</dbReference>
<dbReference type="InterPro" id="IPR057326">
    <property type="entry name" value="KR_dom"/>
</dbReference>
<dbReference type="CDD" id="cd05233">
    <property type="entry name" value="SDR_c"/>
    <property type="match status" value="1"/>
</dbReference>
<dbReference type="EMBL" id="SNVW01000003">
    <property type="protein sequence ID" value="TDN45389.1"/>
    <property type="molecule type" value="Genomic_DNA"/>
</dbReference>
<organism evidence="4 5">
    <name type="scientific">Curtobacterium flaccumfaciens</name>
    <dbReference type="NCBI Taxonomy" id="2035"/>
    <lineage>
        <taxon>Bacteria</taxon>
        <taxon>Bacillati</taxon>
        <taxon>Actinomycetota</taxon>
        <taxon>Actinomycetes</taxon>
        <taxon>Micrococcales</taxon>
        <taxon>Microbacteriaceae</taxon>
        <taxon>Curtobacterium</taxon>
    </lineage>
</organism>
<comment type="similarity">
    <text evidence="1">Belongs to the short-chain dehydrogenases/reductases (SDR) family.</text>
</comment>
<evidence type="ECO:0000256" key="1">
    <source>
        <dbReference type="ARBA" id="ARBA00006484"/>
    </source>
</evidence>
<dbReference type="PRINTS" id="PR00081">
    <property type="entry name" value="GDHRDH"/>
</dbReference>
<evidence type="ECO:0000259" key="3">
    <source>
        <dbReference type="SMART" id="SM00822"/>
    </source>
</evidence>